<dbReference type="EMBL" id="JACSDY010000004">
    <property type="protein sequence ID" value="KAF7429528.1"/>
    <property type="molecule type" value="Genomic_DNA"/>
</dbReference>
<feature type="compositionally biased region" description="Basic and acidic residues" evidence="1">
    <location>
        <begin position="292"/>
        <end position="304"/>
    </location>
</feature>
<name>A0A834P5V4_VESPE</name>
<feature type="compositionally biased region" description="Acidic residues" evidence="1">
    <location>
        <begin position="260"/>
        <end position="291"/>
    </location>
</feature>
<protein>
    <submittedName>
        <fullName evidence="2">Uncharacterized protein</fullName>
    </submittedName>
</protein>
<comment type="caution">
    <text evidence="2">The sequence shown here is derived from an EMBL/GenBank/DDBJ whole genome shotgun (WGS) entry which is preliminary data.</text>
</comment>
<gene>
    <name evidence="2" type="ORF">H0235_005926</name>
</gene>
<evidence type="ECO:0000313" key="2">
    <source>
        <dbReference type="EMBL" id="KAF7429528.1"/>
    </source>
</evidence>
<accession>A0A834P5V4</accession>
<dbReference type="Proteomes" id="UP000600918">
    <property type="component" value="Unassembled WGS sequence"/>
</dbReference>
<keyword evidence="3" id="KW-1185">Reference proteome</keyword>
<sequence length="312" mass="36104">MLRNHEIVTEALPAVTSFDKSVTRYRYDRTIRWEYWVDSMELGKRTSALVSKGPLDKPRVDMLIHGFELNGIDVETSKPSLTRETKSNALRHKVLGNPIPALLELIVQTHDVKGIQTIDYGRTHRGRAEDTGAVALLRDRPELVFPPGVPHVIVPAVLHHLDRAEINVQVRISIGPPKRKQDRSWISWKSRKEWWHSSALARKEVSKRRIVNNLGYSRCSQENRRCSYRGVFHLEEKTSVCLVRDSSAECFSSFVSFFNSEEEKEQEQEQEDEEEEEEEDKEEEGEEEEEEGRGVERINKKIYGEEEIPLPS</sequence>
<evidence type="ECO:0000256" key="1">
    <source>
        <dbReference type="SAM" id="MobiDB-lite"/>
    </source>
</evidence>
<evidence type="ECO:0000313" key="3">
    <source>
        <dbReference type="Proteomes" id="UP000600918"/>
    </source>
</evidence>
<organism evidence="2 3">
    <name type="scientific">Vespula pensylvanica</name>
    <name type="common">Western yellow jacket</name>
    <name type="synonym">Wasp</name>
    <dbReference type="NCBI Taxonomy" id="30213"/>
    <lineage>
        <taxon>Eukaryota</taxon>
        <taxon>Metazoa</taxon>
        <taxon>Ecdysozoa</taxon>
        <taxon>Arthropoda</taxon>
        <taxon>Hexapoda</taxon>
        <taxon>Insecta</taxon>
        <taxon>Pterygota</taxon>
        <taxon>Neoptera</taxon>
        <taxon>Endopterygota</taxon>
        <taxon>Hymenoptera</taxon>
        <taxon>Apocrita</taxon>
        <taxon>Aculeata</taxon>
        <taxon>Vespoidea</taxon>
        <taxon>Vespidae</taxon>
        <taxon>Vespinae</taxon>
        <taxon>Vespula</taxon>
    </lineage>
</organism>
<feature type="region of interest" description="Disordered" evidence="1">
    <location>
        <begin position="260"/>
        <end position="312"/>
    </location>
</feature>
<proteinExistence type="predicted"/>
<dbReference type="AlphaFoldDB" id="A0A834P5V4"/>
<reference evidence="2" key="1">
    <citation type="journal article" date="2020" name="G3 (Bethesda)">
        <title>High-Quality Assemblies for Three Invasive Social Wasps from the &lt;i&gt;Vespula&lt;/i&gt; Genus.</title>
        <authorList>
            <person name="Harrop T.W.R."/>
            <person name="Guhlin J."/>
            <person name="McLaughlin G.M."/>
            <person name="Permina E."/>
            <person name="Stockwell P."/>
            <person name="Gilligan J."/>
            <person name="Le Lec M.F."/>
            <person name="Gruber M.A.M."/>
            <person name="Quinn O."/>
            <person name="Lovegrove M."/>
            <person name="Duncan E.J."/>
            <person name="Remnant E.J."/>
            <person name="Van Eeckhoven J."/>
            <person name="Graham B."/>
            <person name="Knapp R.A."/>
            <person name="Langford K.W."/>
            <person name="Kronenberg Z."/>
            <person name="Press M.O."/>
            <person name="Eacker S.M."/>
            <person name="Wilson-Rankin E.E."/>
            <person name="Purcell J."/>
            <person name="Lester P.J."/>
            <person name="Dearden P.K."/>
        </authorList>
    </citation>
    <scope>NUCLEOTIDE SEQUENCE</scope>
    <source>
        <strain evidence="2">Volc-1</strain>
    </source>
</reference>